<protein>
    <submittedName>
        <fullName evidence="7">High-affinity methionine permease</fullName>
    </submittedName>
</protein>
<evidence type="ECO:0000256" key="6">
    <source>
        <dbReference type="SAM" id="Phobius"/>
    </source>
</evidence>
<feature type="transmembrane region" description="Helical" evidence="6">
    <location>
        <begin position="348"/>
        <end position="372"/>
    </location>
</feature>
<feature type="transmembrane region" description="Helical" evidence="6">
    <location>
        <begin position="428"/>
        <end position="445"/>
    </location>
</feature>
<dbReference type="InterPro" id="IPR050598">
    <property type="entry name" value="AminoAcid_Transporter"/>
</dbReference>
<dbReference type="InterPro" id="IPR002293">
    <property type="entry name" value="AA/rel_permease1"/>
</dbReference>
<feature type="transmembrane region" description="Helical" evidence="6">
    <location>
        <begin position="494"/>
        <end position="517"/>
    </location>
</feature>
<evidence type="ECO:0000256" key="3">
    <source>
        <dbReference type="ARBA" id="ARBA00022989"/>
    </source>
</evidence>
<dbReference type="PANTHER" id="PTHR11785">
    <property type="entry name" value="AMINO ACID TRANSPORTER"/>
    <property type="match status" value="1"/>
</dbReference>
<evidence type="ECO:0000256" key="1">
    <source>
        <dbReference type="ARBA" id="ARBA00004141"/>
    </source>
</evidence>
<dbReference type="GO" id="GO:0015179">
    <property type="term" value="F:L-amino acid transmembrane transporter activity"/>
    <property type="evidence" value="ECO:0007669"/>
    <property type="project" value="TreeGrafter"/>
</dbReference>
<feature type="transmembrane region" description="Helical" evidence="6">
    <location>
        <begin position="261"/>
        <end position="283"/>
    </location>
</feature>
<feature type="transmembrane region" description="Helical" evidence="6">
    <location>
        <begin position="146"/>
        <end position="170"/>
    </location>
</feature>
<dbReference type="Pfam" id="PF13520">
    <property type="entry name" value="AA_permease_2"/>
    <property type="match status" value="1"/>
</dbReference>
<feature type="transmembrane region" description="Helical" evidence="6">
    <location>
        <begin position="222"/>
        <end position="241"/>
    </location>
</feature>
<evidence type="ECO:0000256" key="2">
    <source>
        <dbReference type="ARBA" id="ARBA00022692"/>
    </source>
</evidence>
<dbReference type="EMBL" id="KV417515">
    <property type="protein sequence ID" value="KZP26305.1"/>
    <property type="molecule type" value="Genomic_DNA"/>
</dbReference>
<accession>A0A166PPH5</accession>
<organism evidence="7 8">
    <name type="scientific">Athelia psychrophila</name>
    <dbReference type="NCBI Taxonomy" id="1759441"/>
    <lineage>
        <taxon>Eukaryota</taxon>
        <taxon>Fungi</taxon>
        <taxon>Dikarya</taxon>
        <taxon>Basidiomycota</taxon>
        <taxon>Agaricomycotina</taxon>
        <taxon>Agaricomycetes</taxon>
        <taxon>Agaricomycetidae</taxon>
        <taxon>Atheliales</taxon>
        <taxon>Atheliaceae</taxon>
        <taxon>Athelia</taxon>
    </lineage>
</organism>
<feature type="transmembrane region" description="Helical" evidence="6">
    <location>
        <begin position="295"/>
        <end position="318"/>
    </location>
</feature>
<dbReference type="GO" id="GO:0016020">
    <property type="term" value="C:membrane"/>
    <property type="evidence" value="ECO:0007669"/>
    <property type="project" value="UniProtKB-SubCell"/>
</dbReference>
<evidence type="ECO:0000256" key="4">
    <source>
        <dbReference type="ARBA" id="ARBA00023136"/>
    </source>
</evidence>
<reference evidence="7 8" key="1">
    <citation type="journal article" date="2016" name="Mol. Biol. Evol.">
        <title>Comparative Genomics of Early-Diverging Mushroom-Forming Fungi Provides Insights into the Origins of Lignocellulose Decay Capabilities.</title>
        <authorList>
            <person name="Nagy L.G."/>
            <person name="Riley R."/>
            <person name="Tritt A."/>
            <person name="Adam C."/>
            <person name="Daum C."/>
            <person name="Floudas D."/>
            <person name="Sun H."/>
            <person name="Yadav J.S."/>
            <person name="Pangilinan J."/>
            <person name="Larsson K.H."/>
            <person name="Matsuura K."/>
            <person name="Barry K."/>
            <person name="Labutti K."/>
            <person name="Kuo R."/>
            <person name="Ohm R.A."/>
            <person name="Bhattacharya S.S."/>
            <person name="Shirouzu T."/>
            <person name="Yoshinaga Y."/>
            <person name="Martin F.M."/>
            <person name="Grigoriev I.V."/>
            <person name="Hibbett D.S."/>
        </authorList>
    </citation>
    <scope>NUCLEOTIDE SEQUENCE [LARGE SCALE GENOMIC DNA]</scope>
    <source>
        <strain evidence="7 8">CBS 109695</strain>
    </source>
</reference>
<evidence type="ECO:0000313" key="8">
    <source>
        <dbReference type="Proteomes" id="UP000076532"/>
    </source>
</evidence>
<feature type="transmembrane region" description="Helical" evidence="6">
    <location>
        <begin position="393"/>
        <end position="413"/>
    </location>
</feature>
<feature type="region of interest" description="Disordered" evidence="5">
    <location>
        <begin position="558"/>
        <end position="577"/>
    </location>
</feature>
<feature type="transmembrane region" description="Helical" evidence="6">
    <location>
        <begin position="72"/>
        <end position="96"/>
    </location>
</feature>
<feature type="transmembrane region" description="Helical" evidence="6">
    <location>
        <begin position="461"/>
        <end position="482"/>
    </location>
</feature>
<evidence type="ECO:0000313" key="7">
    <source>
        <dbReference type="EMBL" id="KZP26305.1"/>
    </source>
</evidence>
<keyword evidence="3 6" id="KW-1133">Transmembrane helix</keyword>
<name>A0A166PPH5_9AGAM</name>
<comment type="subcellular location">
    <subcellularLocation>
        <location evidence="1">Membrane</location>
        <topology evidence="1">Multi-pass membrane protein</topology>
    </subcellularLocation>
</comment>
<feature type="transmembrane region" description="Helical" evidence="6">
    <location>
        <begin position="190"/>
        <end position="210"/>
    </location>
</feature>
<feature type="region of interest" description="Disordered" evidence="5">
    <location>
        <begin position="1"/>
        <end position="24"/>
    </location>
</feature>
<feature type="transmembrane region" description="Helical" evidence="6">
    <location>
        <begin position="102"/>
        <end position="120"/>
    </location>
</feature>
<gene>
    <name evidence="7" type="ORF">FIBSPDRAFT_782201</name>
</gene>
<dbReference type="PANTHER" id="PTHR11785:SF353">
    <property type="entry name" value="METHIONINE TRANSPORTER (EUROFUNG)"/>
    <property type="match status" value="1"/>
</dbReference>
<dbReference type="OrthoDB" id="5982228at2759"/>
<dbReference type="Gene3D" id="1.20.1740.10">
    <property type="entry name" value="Amino acid/polyamine transporter I"/>
    <property type="match status" value="1"/>
</dbReference>
<dbReference type="AlphaFoldDB" id="A0A166PPH5"/>
<dbReference type="STRING" id="436010.A0A166PPH5"/>
<proteinExistence type="predicted"/>
<keyword evidence="8" id="KW-1185">Reference proteome</keyword>
<dbReference type="Proteomes" id="UP000076532">
    <property type="component" value="Unassembled WGS sequence"/>
</dbReference>
<keyword evidence="4 6" id="KW-0472">Membrane</keyword>
<evidence type="ECO:0000256" key="5">
    <source>
        <dbReference type="SAM" id="MobiDB-lite"/>
    </source>
</evidence>
<sequence>MSKFLSFRRNARPPSADNQVQSDDNLSASGLTDIKHINAHALDETSTLENEGGAAVEIISPLGRNLGWTSAFFINVNQIIGTGIFATPATIFKALGSVGLTFIYWIIGIVVTLAGVAVYMELTSLFPNRAGAEVVYLEQAFKKPRYLLPASFAAYIILLSYNTSNLLVFAEYVLYAHGVDTPGRWQLRGIGIGLYTVLTIIIALSTKWSVRLGNVLGSLKSILLIFIIITGFAVLGGHTKVADPHAAFRNPMQGTTTGGNGLATALVSIIFSFGGSTNSFNLAPEIKDPIKTLKTSAPAATLFTGIMYILCNVAYFSAVPLDTFRTSGQLIAAVFFESVYGEFAGRTVLPVFVALSSLGNILSVMIGETRIIREIARQGVLPYPKFFSSTKPFGTPAAPLIITYVTTLIVTLAPPPGDAFNFLVDLNSYPKAVFALATVAAVYILRRRNKVEGRPKAPYRAWHLALVIAILQNVFVLAMPWWPPKTGRDGGDVSFWYATYCVVGIGILVLCVVYWYIWTHLLPNWRGYHLEERTFVLDDGAVTKTLVKIWHGRDDLKQEVEGGDSHDEKQSQEDGDI</sequence>
<keyword evidence="2 6" id="KW-0812">Transmembrane</keyword>